<dbReference type="PANTHER" id="PTHR11232">
    <property type="entry name" value="PHOSPHOTYROSINE INTERACTION DOMAIN-CONTAINING FAMILY MEMBER"/>
    <property type="match status" value="1"/>
</dbReference>
<dbReference type="EMBL" id="JASPKY010000425">
    <property type="protein sequence ID" value="KAK9700985.1"/>
    <property type="molecule type" value="Genomic_DNA"/>
</dbReference>
<sequence>MYIDDNSGRCEPRISQANNFGVVAKSNGPKHHFTGQYIGILDVPRPTSRVEIVAAMRRIRYDFKTKGVKKKKVTIEVSVDGVKVTLRKKKKRKQWLEEGKSVLLSHPIYRIFYVSHDSQDLKIFSYIARDGASNVFKCAVFKSNKKRILDSIELNSEEAAISSWKQFNILDCIADIDASLRELKTSSIHACWKNLWPEVVAKENHLPPITNQEEEIMELAHDGFVDIRQDEIHDLIESHENERTEEELLETMEDKEQDFEEGEDEKEEDEISG</sequence>
<feature type="compositionally biased region" description="Acidic residues" evidence="1">
    <location>
        <begin position="243"/>
        <end position="273"/>
    </location>
</feature>
<dbReference type="GO" id="GO:0050998">
    <property type="term" value="F:nitric-oxide synthase binding"/>
    <property type="evidence" value="ECO:0007669"/>
    <property type="project" value="TreeGrafter"/>
</dbReference>
<protein>
    <submittedName>
        <fullName evidence="3">Phosphotyrosine interaction domain (PTB/PID)</fullName>
    </submittedName>
</protein>
<dbReference type="Gene3D" id="2.30.29.30">
    <property type="entry name" value="Pleckstrin-homology domain (PH domain)/Phosphotyrosine-binding domain (PTB)"/>
    <property type="match status" value="1"/>
</dbReference>
<reference evidence="3 4" key="1">
    <citation type="journal article" date="2024" name="BMC Genomics">
        <title>De novo assembly and annotation of Popillia japonica's genome with initial clues to its potential as an invasive pest.</title>
        <authorList>
            <person name="Cucini C."/>
            <person name="Boschi S."/>
            <person name="Funari R."/>
            <person name="Cardaioli E."/>
            <person name="Iannotti N."/>
            <person name="Marturano G."/>
            <person name="Paoli F."/>
            <person name="Bruttini M."/>
            <person name="Carapelli A."/>
            <person name="Frati F."/>
            <person name="Nardi F."/>
        </authorList>
    </citation>
    <scope>NUCLEOTIDE SEQUENCE [LARGE SCALE GENOMIC DNA]</scope>
    <source>
        <strain evidence="3">DMR45628</strain>
    </source>
</reference>
<evidence type="ECO:0000313" key="3">
    <source>
        <dbReference type="EMBL" id="KAK9700985.1"/>
    </source>
</evidence>
<comment type="caution">
    <text evidence="3">The sequence shown here is derived from an EMBL/GenBank/DDBJ whole genome shotgun (WGS) entry which is preliminary data.</text>
</comment>
<dbReference type="InterPro" id="IPR006020">
    <property type="entry name" value="PTB/PI_dom"/>
</dbReference>
<dbReference type="Pfam" id="PF00640">
    <property type="entry name" value="PID"/>
    <property type="match status" value="1"/>
</dbReference>
<feature type="domain" description="PID" evidence="2">
    <location>
        <begin position="33"/>
        <end position="84"/>
    </location>
</feature>
<evidence type="ECO:0000313" key="4">
    <source>
        <dbReference type="Proteomes" id="UP001458880"/>
    </source>
</evidence>
<dbReference type="Proteomes" id="UP001458880">
    <property type="component" value="Unassembled WGS sequence"/>
</dbReference>
<proteinExistence type="predicted"/>
<feature type="region of interest" description="Disordered" evidence="1">
    <location>
        <begin position="237"/>
        <end position="273"/>
    </location>
</feature>
<dbReference type="PANTHER" id="PTHR11232:SF17">
    <property type="entry name" value="CAPON-LIKE PROTEIN"/>
    <property type="match status" value="1"/>
</dbReference>
<dbReference type="PROSITE" id="PS01179">
    <property type="entry name" value="PID"/>
    <property type="match status" value="1"/>
</dbReference>
<dbReference type="InterPro" id="IPR051133">
    <property type="entry name" value="Adapter_Engulfment-Domain"/>
</dbReference>
<gene>
    <name evidence="3" type="ORF">QE152_g30878</name>
</gene>
<keyword evidence="4" id="KW-1185">Reference proteome</keyword>
<dbReference type="SUPFAM" id="SSF50729">
    <property type="entry name" value="PH domain-like"/>
    <property type="match status" value="1"/>
</dbReference>
<evidence type="ECO:0000256" key="1">
    <source>
        <dbReference type="SAM" id="MobiDB-lite"/>
    </source>
</evidence>
<accession>A0AAW1JD25</accession>
<dbReference type="InterPro" id="IPR011993">
    <property type="entry name" value="PH-like_dom_sf"/>
</dbReference>
<name>A0AAW1JD25_POPJA</name>
<dbReference type="SMART" id="SM00462">
    <property type="entry name" value="PTB"/>
    <property type="match status" value="1"/>
</dbReference>
<organism evidence="3 4">
    <name type="scientific">Popillia japonica</name>
    <name type="common">Japanese beetle</name>
    <dbReference type="NCBI Taxonomy" id="7064"/>
    <lineage>
        <taxon>Eukaryota</taxon>
        <taxon>Metazoa</taxon>
        <taxon>Ecdysozoa</taxon>
        <taxon>Arthropoda</taxon>
        <taxon>Hexapoda</taxon>
        <taxon>Insecta</taxon>
        <taxon>Pterygota</taxon>
        <taxon>Neoptera</taxon>
        <taxon>Endopterygota</taxon>
        <taxon>Coleoptera</taxon>
        <taxon>Polyphaga</taxon>
        <taxon>Scarabaeiformia</taxon>
        <taxon>Scarabaeidae</taxon>
        <taxon>Rutelinae</taxon>
        <taxon>Popillia</taxon>
    </lineage>
</organism>
<evidence type="ECO:0000259" key="2">
    <source>
        <dbReference type="PROSITE" id="PS01179"/>
    </source>
</evidence>
<dbReference type="AlphaFoldDB" id="A0AAW1JD25"/>